<evidence type="ECO:0000256" key="13">
    <source>
        <dbReference type="SAM" id="Phobius"/>
    </source>
</evidence>
<dbReference type="Gene3D" id="1.10.10.10">
    <property type="entry name" value="Winged helix-like DNA-binding domain superfamily/Winged helix DNA-binding domain"/>
    <property type="match status" value="1"/>
</dbReference>
<keyword evidence="4" id="KW-0811">Translocation</keyword>
<evidence type="ECO:0000256" key="8">
    <source>
        <dbReference type="ARBA" id="ARBA00029691"/>
    </source>
</evidence>
<evidence type="ECO:0000313" key="16">
    <source>
        <dbReference type="Proteomes" id="UP000660729"/>
    </source>
</evidence>
<keyword evidence="5 10" id="KW-0472">Membrane</keyword>
<keyword evidence="11" id="KW-0175">Coiled coil</keyword>
<organism evidence="15 16">
    <name type="scientific">Pseudocercospora fuligena</name>
    <dbReference type="NCBI Taxonomy" id="685502"/>
    <lineage>
        <taxon>Eukaryota</taxon>
        <taxon>Fungi</taxon>
        <taxon>Dikarya</taxon>
        <taxon>Ascomycota</taxon>
        <taxon>Pezizomycotina</taxon>
        <taxon>Dothideomycetes</taxon>
        <taxon>Dothideomycetidae</taxon>
        <taxon>Mycosphaerellales</taxon>
        <taxon>Mycosphaerellaceae</taxon>
        <taxon>Pseudocercospora</taxon>
    </lineage>
</organism>
<evidence type="ECO:0000256" key="12">
    <source>
        <dbReference type="SAM" id="MobiDB-lite"/>
    </source>
</evidence>
<keyword evidence="3 10" id="KW-0653">Protein transport</keyword>
<sequence length="654" mass="71576">MTVREGVVKDALVFLQDEQSAQAPLEQRIDFLKSKGLTQEEVDVSLARAGLAAPASNVAYRQPPQQYQQPYYNQGYPPQWPPSQPPQPQRDWRDYFIAANVMGVVGYAMYWAAKRYVYPLVAPPTPPQLEADKKSIDDSFDKAFALLDQLSTDTKELKEAESERKSRLDAALGEVEAVISRMKQANEDREMESKRIARELAEVRDSIPRALEKEREQQDGRLKDLVTEMKSLKTLVGNRMQGGGAPPSQSRVTPSYSSQPPTNGHVLGSGGPVNGVGAPQQSAPVPEQPARVETNSSTTNGTNAASSQSSTNTASPFAAGSTQERSQTPYSRLLGGKAAIPSWQLAAKKKTEEAKSESGTSTPVTAAVESGTVVDAVDGQSANIPVQGLAASLLEAASPSKTTSTGIILSSSSTSTNLAVKFVKHSADLVQRGIIKMADDSAASRTFGAVELLEMVLVNFDIKDLFKLKRVCRQWNEVITTSKKIRQICFLEPAVPTRMAVGHFKDFDNQSGVEIVPSAKTQVSEKCCLTVVQQHPAFKPSNPDLGDIESGGKEFGTYYTFYDKDIQELRRQDSVLDNMLVTQPPFYAMSVSVNDGEWHRLREGNGFTFGKLRKAVLDEWGNRHGSYSYVYLDIPGTLLDSLIPVFRNQTDTPQ</sequence>
<accession>A0A8H6VLA5</accession>
<evidence type="ECO:0000256" key="1">
    <source>
        <dbReference type="ARBA" id="ARBA00005443"/>
    </source>
</evidence>
<evidence type="ECO:0000256" key="9">
    <source>
        <dbReference type="ARBA" id="ARBA00046271"/>
    </source>
</evidence>
<evidence type="ECO:0000256" key="4">
    <source>
        <dbReference type="ARBA" id="ARBA00023010"/>
    </source>
</evidence>
<dbReference type="AlphaFoldDB" id="A0A8H6VLA5"/>
<dbReference type="InterPro" id="IPR036047">
    <property type="entry name" value="F-box-like_dom_sf"/>
</dbReference>
<dbReference type="Proteomes" id="UP000660729">
    <property type="component" value="Unassembled WGS sequence"/>
</dbReference>
<dbReference type="Pfam" id="PF04695">
    <property type="entry name" value="Pex14_N"/>
    <property type="match status" value="1"/>
</dbReference>
<comment type="similarity">
    <text evidence="1 10">Belongs to the peroxin-14 family.</text>
</comment>
<dbReference type="InterPro" id="IPR001810">
    <property type="entry name" value="F-box_dom"/>
</dbReference>
<feature type="compositionally biased region" description="Polar residues" evidence="12">
    <location>
        <begin position="247"/>
        <end position="262"/>
    </location>
</feature>
<keyword evidence="13" id="KW-0812">Transmembrane</keyword>
<dbReference type="InterPro" id="IPR006785">
    <property type="entry name" value="Pex14_N"/>
</dbReference>
<evidence type="ECO:0000256" key="7">
    <source>
        <dbReference type="ARBA" id="ARBA00029502"/>
    </source>
</evidence>
<dbReference type="Pfam" id="PF00646">
    <property type="entry name" value="F-box"/>
    <property type="match status" value="1"/>
</dbReference>
<dbReference type="GO" id="GO:0005778">
    <property type="term" value="C:peroxisomal membrane"/>
    <property type="evidence" value="ECO:0007669"/>
    <property type="project" value="UniProtKB-SubCell"/>
</dbReference>
<dbReference type="SUPFAM" id="SSF81383">
    <property type="entry name" value="F-box domain"/>
    <property type="match status" value="1"/>
</dbReference>
<feature type="compositionally biased region" description="Pro residues" evidence="12">
    <location>
        <begin position="78"/>
        <end position="88"/>
    </location>
</feature>
<feature type="compositionally biased region" description="Low complexity" evidence="12">
    <location>
        <begin position="294"/>
        <end position="315"/>
    </location>
</feature>
<feature type="region of interest" description="Disordered" evidence="12">
    <location>
        <begin position="68"/>
        <end position="88"/>
    </location>
</feature>
<dbReference type="EMBL" id="JABCIY010000148">
    <property type="protein sequence ID" value="KAF7192224.1"/>
    <property type="molecule type" value="Genomic_DNA"/>
</dbReference>
<dbReference type="GO" id="GO:0016560">
    <property type="term" value="P:protein import into peroxisome matrix, docking"/>
    <property type="evidence" value="ECO:0007669"/>
    <property type="project" value="UniProtKB-UniRule"/>
</dbReference>
<evidence type="ECO:0000256" key="2">
    <source>
        <dbReference type="ARBA" id="ARBA00022448"/>
    </source>
</evidence>
<evidence type="ECO:0000256" key="3">
    <source>
        <dbReference type="ARBA" id="ARBA00022927"/>
    </source>
</evidence>
<evidence type="ECO:0000313" key="15">
    <source>
        <dbReference type="EMBL" id="KAF7192224.1"/>
    </source>
</evidence>
<evidence type="ECO:0000256" key="11">
    <source>
        <dbReference type="SAM" id="Coils"/>
    </source>
</evidence>
<proteinExistence type="inferred from homology"/>
<evidence type="ECO:0000256" key="10">
    <source>
        <dbReference type="RuleBase" id="RU367032"/>
    </source>
</evidence>
<feature type="transmembrane region" description="Helical" evidence="13">
    <location>
        <begin position="95"/>
        <end position="113"/>
    </location>
</feature>
<dbReference type="PROSITE" id="PS50181">
    <property type="entry name" value="FBOX"/>
    <property type="match status" value="1"/>
</dbReference>
<keyword evidence="2 10" id="KW-0813">Transport</keyword>
<evidence type="ECO:0000256" key="6">
    <source>
        <dbReference type="ARBA" id="ARBA00023140"/>
    </source>
</evidence>
<keyword evidence="16" id="KW-1185">Reference proteome</keyword>
<dbReference type="OrthoDB" id="5549158at2759"/>
<dbReference type="PANTHER" id="PTHR23058">
    <property type="entry name" value="PEROXISOMAL MEMBRANE PROTEIN PEX14"/>
    <property type="match status" value="1"/>
</dbReference>
<reference evidence="15" key="1">
    <citation type="submission" date="2020-04" db="EMBL/GenBank/DDBJ databases">
        <title>Draft genome resource of the tomato pathogen Pseudocercospora fuligena.</title>
        <authorList>
            <person name="Zaccaron A."/>
        </authorList>
    </citation>
    <scope>NUCLEOTIDE SEQUENCE</scope>
    <source>
        <strain evidence="15">PF001</strain>
    </source>
</reference>
<comment type="caution">
    <text evidence="15">The sequence shown here is derived from an EMBL/GenBank/DDBJ whole genome shotgun (WGS) entry which is preliminary data.</text>
</comment>
<gene>
    <name evidence="15" type="ORF">HII31_06256</name>
</gene>
<feature type="domain" description="F-box" evidence="14">
    <location>
        <begin position="451"/>
        <end position="488"/>
    </location>
</feature>
<dbReference type="GO" id="GO:0005102">
    <property type="term" value="F:signaling receptor binding"/>
    <property type="evidence" value="ECO:0007669"/>
    <property type="project" value="TreeGrafter"/>
</dbReference>
<name>A0A8H6VLA5_9PEZI</name>
<keyword evidence="13" id="KW-1133">Transmembrane helix</keyword>
<dbReference type="GO" id="GO:1990429">
    <property type="term" value="C:peroxisomal importomer complex"/>
    <property type="evidence" value="ECO:0007669"/>
    <property type="project" value="TreeGrafter"/>
</dbReference>
<feature type="compositionally biased region" description="Low complexity" evidence="12">
    <location>
        <begin position="68"/>
        <end position="77"/>
    </location>
</feature>
<comment type="function">
    <text evidence="10">Component of the PEX13-PEX14 docking complex, a translocon channel that specifically mediates the import of peroxisomal cargo proteins bound to PEX5 receptor. The PEX13-PEX14 docking complex forms a large import pore which can be opened to a diameter of about 9 nm. Mechanistically, PEX5 receptor along with cargo proteins associates with the PEX14 subunit of the PEX13-PEX14 docking complex in the cytosol, leading to the insertion of the receptor into the organelle membrane with the concomitant translocation of the cargo into the peroxisome matrix.</text>
</comment>
<dbReference type="InterPro" id="IPR025655">
    <property type="entry name" value="PEX14"/>
</dbReference>
<evidence type="ECO:0000259" key="14">
    <source>
        <dbReference type="PROSITE" id="PS50181"/>
    </source>
</evidence>
<feature type="coiled-coil region" evidence="11">
    <location>
        <begin position="168"/>
        <end position="202"/>
    </location>
</feature>
<comment type="subcellular location">
    <subcellularLocation>
        <location evidence="9 10">Peroxisome membrane</location>
    </subcellularLocation>
</comment>
<dbReference type="InterPro" id="IPR036388">
    <property type="entry name" value="WH-like_DNA-bd_sf"/>
</dbReference>
<protein>
    <recommendedName>
        <fullName evidence="7 10">Peroxisomal membrane protein PEX14</fullName>
    </recommendedName>
    <alternativeName>
        <fullName evidence="8 10">Peroxin-14</fullName>
    </alternativeName>
</protein>
<feature type="region of interest" description="Disordered" evidence="12">
    <location>
        <begin position="236"/>
        <end position="327"/>
    </location>
</feature>
<evidence type="ECO:0000256" key="5">
    <source>
        <dbReference type="ARBA" id="ARBA00023136"/>
    </source>
</evidence>
<dbReference type="PANTHER" id="PTHR23058:SF0">
    <property type="entry name" value="PEROXISOMAL MEMBRANE PROTEIN PEX14"/>
    <property type="match status" value="1"/>
</dbReference>
<keyword evidence="6 10" id="KW-0576">Peroxisome</keyword>